<dbReference type="EMBL" id="BONY01000055">
    <property type="protein sequence ID" value="GIH08769.1"/>
    <property type="molecule type" value="Genomic_DNA"/>
</dbReference>
<evidence type="ECO:0000256" key="1">
    <source>
        <dbReference type="ARBA" id="ARBA00000971"/>
    </source>
</evidence>
<dbReference type="EC" id="5.2.1.8" evidence="6"/>
<keyword evidence="9" id="KW-1185">Reference proteome</keyword>
<comment type="similarity">
    <text evidence="2 6">Belongs to the FKBP-type PPIase family.</text>
</comment>
<evidence type="ECO:0000256" key="4">
    <source>
        <dbReference type="ARBA" id="ARBA00023235"/>
    </source>
</evidence>
<evidence type="ECO:0000259" key="7">
    <source>
        <dbReference type="PROSITE" id="PS50059"/>
    </source>
</evidence>
<evidence type="ECO:0000313" key="9">
    <source>
        <dbReference type="Proteomes" id="UP000612899"/>
    </source>
</evidence>
<feature type="domain" description="PPIase FKBP-type" evidence="7">
    <location>
        <begin position="68"/>
        <end position="159"/>
    </location>
</feature>
<comment type="catalytic activity">
    <reaction evidence="1 5 6">
        <text>[protein]-peptidylproline (omega=180) = [protein]-peptidylproline (omega=0)</text>
        <dbReference type="Rhea" id="RHEA:16237"/>
        <dbReference type="Rhea" id="RHEA-COMP:10747"/>
        <dbReference type="Rhea" id="RHEA-COMP:10748"/>
        <dbReference type="ChEBI" id="CHEBI:83833"/>
        <dbReference type="ChEBI" id="CHEBI:83834"/>
        <dbReference type="EC" id="5.2.1.8"/>
    </reaction>
</comment>
<evidence type="ECO:0000313" key="8">
    <source>
        <dbReference type="EMBL" id="GIH08769.1"/>
    </source>
</evidence>
<gene>
    <name evidence="8" type="ORF">Rhe02_68360</name>
</gene>
<proteinExistence type="inferred from homology"/>
<keyword evidence="4 5" id="KW-0413">Isomerase</keyword>
<evidence type="ECO:0000256" key="5">
    <source>
        <dbReference type="PROSITE-ProRule" id="PRU00277"/>
    </source>
</evidence>
<protein>
    <recommendedName>
        <fullName evidence="6">Peptidyl-prolyl cis-trans isomerase</fullName>
        <ecNumber evidence="6">5.2.1.8</ecNumber>
    </recommendedName>
</protein>
<dbReference type="InterPro" id="IPR046357">
    <property type="entry name" value="PPIase_dom_sf"/>
</dbReference>
<evidence type="ECO:0000256" key="6">
    <source>
        <dbReference type="RuleBase" id="RU003915"/>
    </source>
</evidence>
<evidence type="ECO:0000256" key="3">
    <source>
        <dbReference type="ARBA" id="ARBA00023110"/>
    </source>
</evidence>
<dbReference type="Pfam" id="PF00254">
    <property type="entry name" value="FKBP_C"/>
    <property type="match status" value="1"/>
</dbReference>
<sequence>MIIAGLLAMGAAACGDAGDEASGGGPCDVKVSTDTKVKPEITIPDCEKPTVLGTKDIVEGSGAAAKAGDAVGVNYTGISWSTKKQFDSSWAAGRQPYVVKPLGQASVIEGWNKGLVGAKKGGRRLLVIPAAQGYGAQGRQPNIGPNETLVFVVDVVSINGQ</sequence>
<dbReference type="RefSeq" id="WP_239124230.1">
    <property type="nucleotide sequence ID" value="NZ_BONY01000055.1"/>
</dbReference>
<dbReference type="AlphaFoldDB" id="A0A8J3VIU5"/>
<dbReference type="SUPFAM" id="SSF54534">
    <property type="entry name" value="FKBP-like"/>
    <property type="match status" value="1"/>
</dbReference>
<dbReference type="PANTHER" id="PTHR43811">
    <property type="entry name" value="FKBP-TYPE PEPTIDYL-PROLYL CIS-TRANS ISOMERASE FKPA"/>
    <property type="match status" value="1"/>
</dbReference>
<keyword evidence="3 5" id="KW-0697">Rotamase</keyword>
<accession>A0A8J3VIU5</accession>
<dbReference type="Proteomes" id="UP000612899">
    <property type="component" value="Unassembled WGS sequence"/>
</dbReference>
<comment type="caution">
    <text evidence="8">The sequence shown here is derived from an EMBL/GenBank/DDBJ whole genome shotgun (WGS) entry which is preliminary data.</text>
</comment>
<reference evidence="8" key="1">
    <citation type="submission" date="2021-01" db="EMBL/GenBank/DDBJ databases">
        <title>Whole genome shotgun sequence of Rhizocola hellebori NBRC 109834.</title>
        <authorList>
            <person name="Komaki H."/>
            <person name="Tamura T."/>
        </authorList>
    </citation>
    <scope>NUCLEOTIDE SEQUENCE</scope>
    <source>
        <strain evidence="8">NBRC 109834</strain>
    </source>
</reference>
<dbReference type="InterPro" id="IPR001179">
    <property type="entry name" value="PPIase_FKBP_dom"/>
</dbReference>
<organism evidence="8 9">
    <name type="scientific">Rhizocola hellebori</name>
    <dbReference type="NCBI Taxonomy" id="1392758"/>
    <lineage>
        <taxon>Bacteria</taxon>
        <taxon>Bacillati</taxon>
        <taxon>Actinomycetota</taxon>
        <taxon>Actinomycetes</taxon>
        <taxon>Micromonosporales</taxon>
        <taxon>Micromonosporaceae</taxon>
        <taxon>Rhizocola</taxon>
    </lineage>
</organism>
<dbReference type="GO" id="GO:0003755">
    <property type="term" value="F:peptidyl-prolyl cis-trans isomerase activity"/>
    <property type="evidence" value="ECO:0007669"/>
    <property type="project" value="UniProtKB-UniRule"/>
</dbReference>
<dbReference type="PANTHER" id="PTHR43811:SF19">
    <property type="entry name" value="39 KDA FK506-BINDING NUCLEAR PROTEIN"/>
    <property type="match status" value="1"/>
</dbReference>
<evidence type="ECO:0000256" key="2">
    <source>
        <dbReference type="ARBA" id="ARBA00006577"/>
    </source>
</evidence>
<dbReference type="PROSITE" id="PS50059">
    <property type="entry name" value="FKBP_PPIASE"/>
    <property type="match status" value="1"/>
</dbReference>
<dbReference type="Gene3D" id="3.10.50.40">
    <property type="match status" value="1"/>
</dbReference>
<name>A0A8J3VIU5_9ACTN</name>